<dbReference type="InterPro" id="IPR001279">
    <property type="entry name" value="Metallo-B-lactamas"/>
</dbReference>
<dbReference type="GO" id="GO:0050313">
    <property type="term" value="F:sulfur dioxygenase activity"/>
    <property type="evidence" value="ECO:0007669"/>
    <property type="project" value="InterPro"/>
</dbReference>
<feature type="compositionally biased region" description="Low complexity" evidence="2">
    <location>
        <begin position="47"/>
        <end position="60"/>
    </location>
</feature>
<reference evidence="4 5" key="1">
    <citation type="submission" date="2015-09" db="EMBL/GenBank/DDBJ databases">
        <title>Draft genome of a European isolate of the apple canker pathogen Neonectria ditissima.</title>
        <authorList>
            <person name="Gomez-Cortecero A."/>
            <person name="Harrison R.J."/>
            <person name="Armitage A.D."/>
        </authorList>
    </citation>
    <scope>NUCLEOTIDE SEQUENCE [LARGE SCALE GENOMIC DNA]</scope>
    <source>
        <strain evidence="4 5">R09/05</strain>
    </source>
</reference>
<evidence type="ECO:0000313" key="4">
    <source>
        <dbReference type="EMBL" id="KPM44477.1"/>
    </source>
</evidence>
<organism evidence="4 5">
    <name type="scientific">Neonectria ditissima</name>
    <dbReference type="NCBI Taxonomy" id="78410"/>
    <lineage>
        <taxon>Eukaryota</taxon>
        <taxon>Fungi</taxon>
        <taxon>Dikarya</taxon>
        <taxon>Ascomycota</taxon>
        <taxon>Pezizomycotina</taxon>
        <taxon>Sordariomycetes</taxon>
        <taxon>Hypocreomycetidae</taxon>
        <taxon>Hypocreales</taxon>
        <taxon>Nectriaceae</taxon>
        <taxon>Neonectria</taxon>
    </lineage>
</organism>
<dbReference type="Proteomes" id="UP000050424">
    <property type="component" value="Unassembled WGS sequence"/>
</dbReference>
<dbReference type="Gene3D" id="3.60.15.10">
    <property type="entry name" value="Ribonuclease Z/Hydroxyacylglutathione hydrolase-like"/>
    <property type="match status" value="1"/>
</dbReference>
<dbReference type="GO" id="GO:0046872">
    <property type="term" value="F:metal ion binding"/>
    <property type="evidence" value="ECO:0007669"/>
    <property type="project" value="UniProtKB-KW"/>
</dbReference>
<dbReference type="FunFam" id="3.60.15.10:FF:000033">
    <property type="entry name" value="MBL fold metallo-hydrolase"/>
    <property type="match status" value="1"/>
</dbReference>
<dbReference type="Pfam" id="PF00753">
    <property type="entry name" value="Lactamase_B"/>
    <property type="match status" value="1"/>
</dbReference>
<gene>
    <name evidence="4" type="ORF">AK830_g2075</name>
</gene>
<dbReference type="AlphaFoldDB" id="A0A0P7BGM4"/>
<evidence type="ECO:0000256" key="2">
    <source>
        <dbReference type="SAM" id="MobiDB-lite"/>
    </source>
</evidence>
<feature type="region of interest" description="Disordered" evidence="2">
    <location>
        <begin position="19"/>
        <end position="68"/>
    </location>
</feature>
<dbReference type="OrthoDB" id="449487at2759"/>
<keyword evidence="5" id="KW-1185">Reference proteome</keyword>
<dbReference type="GO" id="GO:0006749">
    <property type="term" value="P:glutathione metabolic process"/>
    <property type="evidence" value="ECO:0007669"/>
    <property type="project" value="InterPro"/>
</dbReference>
<dbReference type="InterPro" id="IPR051682">
    <property type="entry name" value="Mito_Persulfide_Diox"/>
</dbReference>
<evidence type="ECO:0000259" key="3">
    <source>
        <dbReference type="SMART" id="SM00849"/>
    </source>
</evidence>
<name>A0A0P7BGM4_9HYPO</name>
<sequence length="406" mass="45079">MKSLRPHVSTGWKATRCLLQPPTPAIQPATGRQSTESLRRLHHRSKSSTAAAPQTSASLSFANPVAPQPQRRALPGRCISCRSGVRCTNPVATKSLRAPQSQASYSTKAAPSEEPTVHGLFETKTGTWQYVVADPSTLTAVIIDPVLDYDPTTLAVTTQSPDALLSLVKEKGYTIDRILETHAHADHLTASAYLQKRLTQEQGYKPLIGIGKRIEQVQELFGRKYGILPEEYGGVFDKLFEDDECFSIGELKATAIHLPGHTPDHLGYKIGDNVFCGDSLFHADIGTARCDFPGGSASNLFNSGRRLLRFPDHVKIWTGHDYPPDDRSAMPWMTVREHKEQNKHLKDGITEEEFVALRKERDATLAEPRLVHQSLQMNIRAGRLPRPSEGGHRLLHVPLKQKDVEW</sequence>
<comment type="caution">
    <text evidence="4">The sequence shown here is derived from an EMBL/GenBank/DDBJ whole genome shotgun (WGS) entry which is preliminary data.</text>
</comment>
<dbReference type="PANTHER" id="PTHR43084">
    <property type="entry name" value="PERSULFIDE DIOXYGENASE ETHE1"/>
    <property type="match status" value="1"/>
</dbReference>
<proteinExistence type="predicted"/>
<protein>
    <recommendedName>
        <fullName evidence="3">Metallo-beta-lactamase domain-containing protein</fullName>
    </recommendedName>
</protein>
<dbReference type="STRING" id="78410.A0A0P7BGM4"/>
<dbReference type="SUPFAM" id="SSF56281">
    <property type="entry name" value="Metallo-hydrolase/oxidoreductase"/>
    <property type="match status" value="1"/>
</dbReference>
<evidence type="ECO:0000256" key="1">
    <source>
        <dbReference type="ARBA" id="ARBA00022723"/>
    </source>
</evidence>
<dbReference type="GO" id="GO:0070813">
    <property type="term" value="P:hydrogen sulfide metabolic process"/>
    <property type="evidence" value="ECO:0007669"/>
    <property type="project" value="TreeGrafter"/>
</dbReference>
<feature type="domain" description="Metallo-beta-lactamase" evidence="3">
    <location>
        <begin position="126"/>
        <end position="320"/>
    </location>
</feature>
<dbReference type="EMBL" id="LKCW01000019">
    <property type="protein sequence ID" value="KPM44477.1"/>
    <property type="molecule type" value="Genomic_DNA"/>
</dbReference>
<accession>A0A0P7BGM4</accession>
<dbReference type="CDD" id="cd07724">
    <property type="entry name" value="POD-like_MBL-fold"/>
    <property type="match status" value="1"/>
</dbReference>
<dbReference type="SMART" id="SM00849">
    <property type="entry name" value="Lactamase_B"/>
    <property type="match status" value="1"/>
</dbReference>
<keyword evidence="1" id="KW-0479">Metal-binding</keyword>
<dbReference type="InterPro" id="IPR036866">
    <property type="entry name" value="RibonucZ/Hydroxyglut_hydro"/>
</dbReference>
<dbReference type="InterPro" id="IPR044528">
    <property type="entry name" value="POD-like_MBL-fold"/>
</dbReference>
<evidence type="ECO:0000313" key="5">
    <source>
        <dbReference type="Proteomes" id="UP000050424"/>
    </source>
</evidence>
<dbReference type="PANTHER" id="PTHR43084:SF1">
    <property type="entry name" value="PERSULFIDE DIOXYGENASE ETHE1, MITOCHONDRIAL"/>
    <property type="match status" value="1"/>
</dbReference>